<proteinExistence type="predicted"/>
<accession>A0ABX8V7W0</accession>
<reference evidence="1 2" key="1">
    <citation type="submission" date="2021-07" db="EMBL/GenBank/DDBJ databases">
        <title>Flavobacterium WSW3-B6 sp.nov, isolated from seaweed.</title>
        <authorList>
            <person name="Muhammad N."/>
            <person name="Ho H."/>
            <person name="Lee Y.-J."/>
            <person name="Nguyen T."/>
            <person name="Ho J."/>
            <person name="Kim S.-G."/>
        </authorList>
    </citation>
    <scope>NUCLEOTIDE SEQUENCE [LARGE SCALE GENOMIC DNA]</scope>
    <source>
        <strain evidence="1 2">WSW3-B6</strain>
    </source>
</reference>
<organism evidence="1 2">
    <name type="scientific">Flavobacterium litorale</name>
    <dbReference type="NCBI Taxonomy" id="2856519"/>
    <lineage>
        <taxon>Bacteria</taxon>
        <taxon>Pseudomonadati</taxon>
        <taxon>Bacteroidota</taxon>
        <taxon>Flavobacteriia</taxon>
        <taxon>Flavobacteriales</taxon>
        <taxon>Flavobacteriaceae</taxon>
        <taxon>Flavobacterium</taxon>
    </lineage>
</organism>
<protein>
    <submittedName>
        <fullName evidence="1">Uncharacterized protein</fullName>
    </submittedName>
</protein>
<dbReference type="Proteomes" id="UP000825381">
    <property type="component" value="Chromosome"/>
</dbReference>
<evidence type="ECO:0000313" key="1">
    <source>
        <dbReference type="EMBL" id="QYJ68939.1"/>
    </source>
</evidence>
<keyword evidence="2" id="KW-1185">Reference proteome</keyword>
<name>A0ABX8V7W0_9FLAO</name>
<sequence length="927" mass="96841">MIAINSLNESRFTLNGIQYFKNYVTKVAGDSLTIYNTYNNKDVLVPLTHFDQFNINGTIYTTIEELQAAIISVCYTRTTLDEGSLYSQNNVSRTLYAGNILQPEGDPSFDMSVAVAQKLNEVTVTITAMESPVFIRASLVVPGAVAAEYIYAFGGGKGTWGNGGTPFSFLDLHLINVKNYTTQDVETNPAANIISLDALANGDYLTAANSTQYDFSDAGTVNNDGNIISYYFSYSTDDVLYFVQFVGAAGVYNGTFTATDLISSTNSNVTTDIDLQTITDNGNSISKNGEFETFFSLNNSSSNANLSIKNTDDGLISFINDDGTGVLSNLTSGGALFDSGSGTYTIINYNGINLYGDSQIGKYDGNINISANANSAGLSGEHDYTSNITALDYVQKKYVDDSLLNTASVVNPTFTGNVTIPADGFTLSGGDAGNLVFGNGAQVSGSGFVRFLPLGTDNTAGATDTVTNSTGFSSSIFQLQNQITNLDLQAVLESGNSATINSDFYVTSANSTTDSTTLTITNNEFLIDVNTENGGSGLNIGESFSWSGSGEISIAGTGGSIFLGNDSGSIGAGAGGTLNFNSSTGVSINGNAGGIVLNGSTNGVEIDGGGGGVNIDSPNGWSINGGDNGSITANAGSGVNINAGTGGILLAGNNDGVTVNGNGLTVNGILTSTGVLQIDNMQPSNGAGDFFSFSNGPGSSWNMNSAGAFSFVAQEDMIITTNTVQFNSSIDVTGQTNFSNIPTTITGFPTLDEELTNKIYVDTLLTATTTQLLLNDVTDSTTLTGTTDETVLKSFLIAGGTINTGVFSFATMFEKAGITGDAYHRVYINTTNSLTGATRIASLNSVTNARRFTDFRRDFIIKSGGILFGHSATNSNTNGETESTSEPLSTSIDTTNDIYIIFSGVLQDTSDSLTQKSLKITFEKAIT</sequence>
<dbReference type="RefSeq" id="WP_220641277.1">
    <property type="nucleotide sequence ID" value="NZ_CP080429.1"/>
</dbReference>
<gene>
    <name evidence="1" type="ORF">K1I41_03375</name>
</gene>
<dbReference type="EMBL" id="CP080429">
    <property type="protein sequence ID" value="QYJ68939.1"/>
    <property type="molecule type" value="Genomic_DNA"/>
</dbReference>
<evidence type="ECO:0000313" key="2">
    <source>
        <dbReference type="Proteomes" id="UP000825381"/>
    </source>
</evidence>